<dbReference type="EMBL" id="VLKH01000003">
    <property type="protein sequence ID" value="TWH81429.1"/>
    <property type="molecule type" value="Genomic_DNA"/>
</dbReference>
<evidence type="ECO:0000313" key="2">
    <source>
        <dbReference type="EMBL" id="TWH81429.1"/>
    </source>
</evidence>
<dbReference type="Gene3D" id="3.90.1010.10">
    <property type="match status" value="1"/>
</dbReference>
<keyword evidence="3" id="KW-1185">Reference proteome</keyword>
<feature type="domain" description="NIF system FeS cluster assembly NifU N-terminal" evidence="1">
    <location>
        <begin position="1"/>
        <end position="121"/>
    </location>
</feature>
<dbReference type="Pfam" id="PF01592">
    <property type="entry name" value="NifU_N"/>
    <property type="match status" value="1"/>
</dbReference>
<dbReference type="GO" id="GO:0051536">
    <property type="term" value="F:iron-sulfur cluster binding"/>
    <property type="evidence" value="ECO:0007669"/>
    <property type="project" value="InterPro"/>
</dbReference>
<dbReference type="SUPFAM" id="SSF82649">
    <property type="entry name" value="SufE/NifU"/>
    <property type="match status" value="1"/>
</dbReference>
<evidence type="ECO:0000259" key="1">
    <source>
        <dbReference type="Pfam" id="PF01592"/>
    </source>
</evidence>
<gene>
    <name evidence="2" type="ORF">LY60_01173</name>
</gene>
<comment type="caution">
    <text evidence="2">The sequence shown here is derived from an EMBL/GenBank/DDBJ whole genome shotgun (WGS) entry which is preliminary data.</text>
</comment>
<dbReference type="OrthoDB" id="9804157at2"/>
<sequence>MYNDIALDHISDPRNAGEIKDADGIGHIGNPADGDRITIYIKVNNDILTDVMFKAFGCGAAIAASSMITVMAKGKTIDQAMAISNEAVSEELGGLPPQKLQCSNIAADALHNAIDDYRSKRLI</sequence>
<reference evidence="2 3" key="1">
    <citation type="submission" date="2019-07" db="EMBL/GenBank/DDBJ databases">
        <title>Genomic Encyclopedia of Type Strains, Phase I: the one thousand microbial genomes (KMG-I) project.</title>
        <authorList>
            <person name="Kyrpides N."/>
        </authorList>
    </citation>
    <scope>NUCLEOTIDE SEQUENCE [LARGE SCALE GENOMIC DNA]</scope>
    <source>
        <strain evidence="2 3">DSM 13558</strain>
    </source>
</reference>
<proteinExistence type="predicted"/>
<dbReference type="PANTHER" id="PTHR10093">
    <property type="entry name" value="IRON-SULFUR CLUSTER ASSEMBLY ENZYME NIFU HOMOLOG"/>
    <property type="match status" value="1"/>
</dbReference>
<evidence type="ECO:0000313" key="3">
    <source>
        <dbReference type="Proteomes" id="UP000315343"/>
    </source>
</evidence>
<dbReference type="GO" id="GO:0016226">
    <property type="term" value="P:iron-sulfur cluster assembly"/>
    <property type="evidence" value="ECO:0007669"/>
    <property type="project" value="InterPro"/>
</dbReference>
<organism evidence="2 3">
    <name type="scientific">Sedimentibacter saalensis</name>
    <dbReference type="NCBI Taxonomy" id="130788"/>
    <lineage>
        <taxon>Bacteria</taxon>
        <taxon>Bacillati</taxon>
        <taxon>Bacillota</taxon>
        <taxon>Tissierellia</taxon>
        <taxon>Sedimentibacter</taxon>
    </lineage>
</organism>
<dbReference type="CDD" id="cd06664">
    <property type="entry name" value="IscU_like"/>
    <property type="match status" value="1"/>
</dbReference>
<dbReference type="InterPro" id="IPR002871">
    <property type="entry name" value="NIF_FeS_clus_asmbl_NifU_N"/>
</dbReference>
<protein>
    <submittedName>
        <fullName evidence="2">Nitrogen fixation NifU-like protein</fullName>
    </submittedName>
</protein>
<dbReference type="RefSeq" id="WP_145081186.1">
    <property type="nucleotide sequence ID" value="NZ_JAYFNS010000011.1"/>
</dbReference>
<dbReference type="AlphaFoldDB" id="A0A562JE57"/>
<name>A0A562JE57_9FIRM</name>
<accession>A0A562JE57</accession>
<dbReference type="GO" id="GO:0005506">
    <property type="term" value="F:iron ion binding"/>
    <property type="evidence" value="ECO:0007669"/>
    <property type="project" value="InterPro"/>
</dbReference>
<dbReference type="Proteomes" id="UP000315343">
    <property type="component" value="Unassembled WGS sequence"/>
</dbReference>